<dbReference type="Proteomes" id="UP000499080">
    <property type="component" value="Unassembled WGS sequence"/>
</dbReference>
<organism evidence="1 2">
    <name type="scientific">Araneus ventricosus</name>
    <name type="common">Orbweaver spider</name>
    <name type="synonym">Epeira ventricosa</name>
    <dbReference type="NCBI Taxonomy" id="182803"/>
    <lineage>
        <taxon>Eukaryota</taxon>
        <taxon>Metazoa</taxon>
        <taxon>Ecdysozoa</taxon>
        <taxon>Arthropoda</taxon>
        <taxon>Chelicerata</taxon>
        <taxon>Arachnida</taxon>
        <taxon>Araneae</taxon>
        <taxon>Araneomorphae</taxon>
        <taxon>Entelegynae</taxon>
        <taxon>Araneoidea</taxon>
        <taxon>Araneidae</taxon>
        <taxon>Araneus</taxon>
    </lineage>
</organism>
<dbReference type="AlphaFoldDB" id="A0A4Y2TNY3"/>
<reference evidence="1 2" key="1">
    <citation type="journal article" date="2019" name="Sci. Rep.">
        <title>Orb-weaving spider Araneus ventricosus genome elucidates the spidroin gene catalogue.</title>
        <authorList>
            <person name="Kono N."/>
            <person name="Nakamura H."/>
            <person name="Ohtoshi R."/>
            <person name="Moran D.A.P."/>
            <person name="Shinohara A."/>
            <person name="Yoshida Y."/>
            <person name="Fujiwara M."/>
            <person name="Mori M."/>
            <person name="Tomita M."/>
            <person name="Arakawa K."/>
        </authorList>
    </citation>
    <scope>NUCLEOTIDE SEQUENCE [LARGE SCALE GENOMIC DNA]</scope>
</reference>
<evidence type="ECO:0000313" key="2">
    <source>
        <dbReference type="Proteomes" id="UP000499080"/>
    </source>
</evidence>
<protein>
    <submittedName>
        <fullName evidence="1">Uncharacterized protein</fullName>
    </submittedName>
</protein>
<sequence length="137" mass="14694">MTTSVPNSTHVASKRDVNITKLYLLKWSFGFIHSTTQSANFGPIHLSFSFAPGISEWSCLLSEAQSFGDDFHFRGMTLAIPIGDWGGTLRPPWCSRGLGRYSAASLVLQGTGEVLCGLPGAGFDSYPSILVDCESSG</sequence>
<name>A0A4Y2TNY3_ARAVE</name>
<feature type="non-terminal residue" evidence="1">
    <location>
        <position position="137"/>
    </location>
</feature>
<accession>A0A4Y2TNY3</accession>
<evidence type="ECO:0000313" key="1">
    <source>
        <dbReference type="EMBL" id="GBO01781.1"/>
    </source>
</evidence>
<comment type="caution">
    <text evidence="1">The sequence shown here is derived from an EMBL/GenBank/DDBJ whole genome shotgun (WGS) entry which is preliminary data.</text>
</comment>
<keyword evidence="2" id="KW-1185">Reference proteome</keyword>
<proteinExistence type="predicted"/>
<dbReference type="EMBL" id="BGPR01029779">
    <property type="protein sequence ID" value="GBO01781.1"/>
    <property type="molecule type" value="Genomic_DNA"/>
</dbReference>
<gene>
    <name evidence="1" type="ORF">AVEN_12537_1</name>
</gene>